<evidence type="ECO:0000313" key="4">
    <source>
        <dbReference type="Proteomes" id="UP000008881"/>
    </source>
</evidence>
<keyword evidence="1" id="KW-0547">Nucleotide-binding</keyword>
<dbReference type="GO" id="GO:0032153">
    <property type="term" value="C:cell division site"/>
    <property type="evidence" value="ECO:0007669"/>
    <property type="project" value="TreeGrafter"/>
</dbReference>
<keyword evidence="2" id="KW-0067">ATP-binding</keyword>
<reference evidence="3 4" key="1">
    <citation type="journal article" date="2012" name="J. Bacteriol.">
        <title>Complete genome sequence of Enterobacter aerogenes KCTC 2190.</title>
        <authorList>
            <person name="Shin S.H."/>
            <person name="Kim S."/>
            <person name="Kim J.Y."/>
            <person name="Lee S."/>
            <person name="Um Y."/>
            <person name="Oh M.K."/>
            <person name="Kim Y.R."/>
            <person name="Lee J."/>
            <person name="Yang K.S."/>
        </authorList>
    </citation>
    <scope>NUCLEOTIDE SEQUENCE [LARGE SCALE GENOMIC DNA]</scope>
    <source>
        <strain evidence="3 4">KCTC 2190</strain>
    </source>
</reference>
<dbReference type="PANTHER" id="PTHR12169">
    <property type="entry name" value="ATPASE N2B"/>
    <property type="match status" value="1"/>
</dbReference>
<dbReference type="GO" id="GO:0016887">
    <property type="term" value="F:ATP hydrolysis activity"/>
    <property type="evidence" value="ECO:0007669"/>
    <property type="project" value="InterPro"/>
</dbReference>
<dbReference type="KEGG" id="eae:EAE_19615"/>
<dbReference type="GO" id="GO:0005737">
    <property type="term" value="C:cytoplasm"/>
    <property type="evidence" value="ECO:0007669"/>
    <property type="project" value="TreeGrafter"/>
</dbReference>
<keyword evidence="4" id="KW-1185">Reference proteome</keyword>
<organism evidence="3 4">
    <name type="scientific">Klebsiella aerogenes (strain ATCC 13048 / DSM 30053 / CCUG 1429 / JCM 1235 / KCTC 2190 / NBRC 13534 / NCIMB 10102 / NCTC 10006 / CDC 819-56)</name>
    <name type="common">Enterobacter aerogenes</name>
    <dbReference type="NCBI Taxonomy" id="1028307"/>
    <lineage>
        <taxon>Bacteria</taxon>
        <taxon>Pseudomonadati</taxon>
        <taxon>Pseudomonadota</taxon>
        <taxon>Gammaproteobacteria</taxon>
        <taxon>Enterobacterales</taxon>
        <taxon>Enterobacteriaceae</taxon>
        <taxon>Klebsiella/Raoultella group</taxon>
        <taxon>Klebsiella</taxon>
    </lineage>
</organism>
<dbReference type="AlphaFoldDB" id="A0A0H3FT02"/>
<proteinExistence type="predicted"/>
<evidence type="ECO:0000313" key="3">
    <source>
        <dbReference type="EMBL" id="AEG98830.1"/>
    </source>
</evidence>
<dbReference type="Proteomes" id="UP000008881">
    <property type="component" value="Chromosome"/>
</dbReference>
<dbReference type="RefSeq" id="WP_015366517.1">
    <property type="nucleotide sequence ID" value="NC_015663.1"/>
</dbReference>
<dbReference type="InterPro" id="IPR005654">
    <property type="entry name" value="ATPase_AFG1-like"/>
</dbReference>
<dbReference type="InterPro" id="IPR027417">
    <property type="entry name" value="P-loop_NTPase"/>
</dbReference>
<gene>
    <name evidence="3" type="ordered locus">EAE_19615</name>
</gene>
<dbReference type="HOGENOM" id="CLU_008681_0_0_6"/>
<dbReference type="NCBIfam" id="NF040713">
    <property type="entry name" value="ZapE"/>
    <property type="match status" value="1"/>
</dbReference>
<dbReference type="GO" id="GO:0051301">
    <property type="term" value="P:cell division"/>
    <property type="evidence" value="ECO:0007669"/>
    <property type="project" value="TreeGrafter"/>
</dbReference>
<evidence type="ECO:0000256" key="2">
    <source>
        <dbReference type="ARBA" id="ARBA00022840"/>
    </source>
</evidence>
<dbReference type="PANTHER" id="PTHR12169:SF6">
    <property type="entry name" value="AFG1-LIKE ATPASE"/>
    <property type="match status" value="1"/>
</dbReference>
<dbReference type="Gene3D" id="3.40.50.300">
    <property type="entry name" value="P-loop containing nucleotide triphosphate hydrolases"/>
    <property type="match status" value="1"/>
</dbReference>
<dbReference type="PATRIC" id="fig|1028307.3.peg.3916"/>
<protein>
    <submittedName>
        <fullName evidence="3">ATPase, AFG1 family protein</fullName>
    </submittedName>
</protein>
<sequence length="340" mass="38790">MPQYADFCFSAVMAQRAAKENLTLDADQLALVANLQTLSHQLFRQQTAIQGLYVWGRTGRGKSFILDSFFASLPLREKRRVHFHHFFRELHQRLNAPSAPRLQEVVAQMTDNCRLLCFDEFHLHDPADAMLIKVLLEHLFARNIVLLATSNYPPDRLLANPLYHERFLPSINLIKRHMTVTALNGEQDYRERHASLENDFCQGKLLVQPTPSTRAALGLPAIAAQAQALQVGYRTLQTASPQGTFLHFTFDQLCLAPTSVMDYLTLCEQHQNWLVEKVPPLARVSPAAQQRFINVVDILYEKQCRLILITDCGLETLVADVELDDIQRTYSRLQQLAREA</sequence>
<dbReference type="eggNOG" id="COG1485">
    <property type="taxonomic scope" value="Bacteria"/>
</dbReference>
<dbReference type="GO" id="GO:0005524">
    <property type="term" value="F:ATP binding"/>
    <property type="evidence" value="ECO:0007669"/>
    <property type="project" value="UniProtKB-KW"/>
</dbReference>
<accession>A0A0H3FT02</accession>
<dbReference type="Pfam" id="PF03969">
    <property type="entry name" value="AFG1_ATPase"/>
    <property type="match status" value="1"/>
</dbReference>
<dbReference type="GeneID" id="93312108"/>
<dbReference type="EMBL" id="CP002824">
    <property type="protein sequence ID" value="AEG98830.1"/>
    <property type="molecule type" value="Genomic_DNA"/>
</dbReference>
<evidence type="ECO:0000256" key="1">
    <source>
        <dbReference type="ARBA" id="ARBA00022741"/>
    </source>
</evidence>
<dbReference type="SUPFAM" id="SSF52540">
    <property type="entry name" value="P-loop containing nucleoside triphosphate hydrolases"/>
    <property type="match status" value="1"/>
</dbReference>
<name>A0A0H3FT02_KLEAK</name>
<dbReference type="OrthoDB" id="9774491at2"/>